<evidence type="ECO:0000313" key="4">
    <source>
        <dbReference type="Proteomes" id="UP000265663"/>
    </source>
</evidence>
<dbReference type="CDD" id="cd06257">
    <property type="entry name" value="DnaJ"/>
    <property type="match status" value="1"/>
</dbReference>
<organism evidence="3 4">
    <name type="scientific">Pyrenophora seminiperda CCB06</name>
    <dbReference type="NCBI Taxonomy" id="1302712"/>
    <lineage>
        <taxon>Eukaryota</taxon>
        <taxon>Fungi</taxon>
        <taxon>Dikarya</taxon>
        <taxon>Ascomycota</taxon>
        <taxon>Pezizomycotina</taxon>
        <taxon>Dothideomycetes</taxon>
        <taxon>Pleosporomycetidae</taxon>
        <taxon>Pleosporales</taxon>
        <taxon>Pleosporineae</taxon>
        <taxon>Pleosporaceae</taxon>
        <taxon>Pyrenophora</taxon>
    </lineage>
</organism>
<protein>
    <recommendedName>
        <fullName evidence="2">J domain-containing protein</fullName>
    </recommendedName>
</protein>
<feature type="transmembrane region" description="Helical" evidence="1">
    <location>
        <begin position="222"/>
        <end position="244"/>
    </location>
</feature>
<evidence type="ECO:0000259" key="2">
    <source>
        <dbReference type="PROSITE" id="PS50076"/>
    </source>
</evidence>
<evidence type="ECO:0000313" key="3">
    <source>
        <dbReference type="EMBL" id="RMZ67405.1"/>
    </source>
</evidence>
<keyword evidence="1" id="KW-0472">Membrane</keyword>
<dbReference type="OrthoDB" id="436519at2759"/>
<accession>A0A3M7LYT0</accession>
<sequence length="419" mass="47400">MDVTGARNDSEMAQRHLSFILEHVHATLPVTRRHGEGKRVIRHNSLSYRVAGSHTNCEFNPPPCDLERTNAIQAAGYAQAVLYSIFIRAGDPKPQPGSPRFIKHRRNILIAVYAAYFVFTIYEIDFNVQRLSNAYNDLGVPIHVDESGLNSRFRRLTMRYHPDKIGPNVDKVVANNYYVHLKHARDIILDPAKRFAYDRFGPDIFAQCQSCSTIKDYADNALLNVGVTYGVLFIILIGANALGFLTDGSYWRYLGLLAVATFEVRTALRPDHPAFLSKYLNPLLASTNMRPAYLPFQIIAIARKTSISLAQFLALLMPLYRADPQNTAKPTDDSDDTRHKQLDRLSAFVQESNKEANRLLELESIPYRGNEKAKSELREALKKYMVQNVVHQEKEVRNAMGEVMMRKRAGVPHGAVGTR</sequence>
<dbReference type="PRINTS" id="PR00625">
    <property type="entry name" value="JDOMAIN"/>
</dbReference>
<gene>
    <name evidence="3" type="ORF">GMOD_00001322</name>
</gene>
<keyword evidence="1" id="KW-0812">Transmembrane</keyword>
<dbReference type="PROSITE" id="PS50076">
    <property type="entry name" value="DNAJ_2"/>
    <property type="match status" value="1"/>
</dbReference>
<dbReference type="Proteomes" id="UP000265663">
    <property type="component" value="Unassembled WGS sequence"/>
</dbReference>
<dbReference type="Pfam" id="PF00226">
    <property type="entry name" value="DnaJ"/>
    <property type="match status" value="1"/>
</dbReference>
<feature type="domain" description="J" evidence="2">
    <location>
        <begin position="133"/>
        <end position="201"/>
    </location>
</feature>
<dbReference type="InterPro" id="IPR001623">
    <property type="entry name" value="DnaJ_domain"/>
</dbReference>
<evidence type="ECO:0000256" key="1">
    <source>
        <dbReference type="SAM" id="Phobius"/>
    </source>
</evidence>
<dbReference type="InterPro" id="IPR036869">
    <property type="entry name" value="J_dom_sf"/>
</dbReference>
<dbReference type="SUPFAM" id="SSF46565">
    <property type="entry name" value="Chaperone J-domain"/>
    <property type="match status" value="1"/>
</dbReference>
<dbReference type="EMBL" id="KE747810">
    <property type="protein sequence ID" value="RMZ67405.1"/>
    <property type="molecule type" value="Genomic_DNA"/>
</dbReference>
<reference evidence="3 4" key="1">
    <citation type="journal article" date="2014" name="PLoS ONE">
        <title>De novo Genome Assembly of the Fungal Plant Pathogen Pyrenophora semeniperda.</title>
        <authorList>
            <person name="Soliai M.M."/>
            <person name="Meyer S.E."/>
            <person name="Udall J.A."/>
            <person name="Elzinga D.E."/>
            <person name="Hermansen R.A."/>
            <person name="Bodily P.M."/>
            <person name="Hart A.A."/>
            <person name="Coleman C.E."/>
        </authorList>
    </citation>
    <scope>NUCLEOTIDE SEQUENCE [LARGE SCALE GENOMIC DNA]</scope>
    <source>
        <strain evidence="3 4">CCB06</strain>
        <tissue evidence="3">Mycelium</tissue>
    </source>
</reference>
<name>A0A3M7LYT0_9PLEO</name>
<keyword evidence="1" id="KW-1133">Transmembrane helix</keyword>
<dbReference type="Gene3D" id="1.10.287.110">
    <property type="entry name" value="DnaJ domain"/>
    <property type="match status" value="1"/>
</dbReference>
<dbReference type="AlphaFoldDB" id="A0A3M7LYT0"/>
<proteinExistence type="predicted"/>
<dbReference type="SMART" id="SM00271">
    <property type="entry name" value="DnaJ"/>
    <property type="match status" value="1"/>
</dbReference>
<keyword evidence="4" id="KW-1185">Reference proteome</keyword>